<keyword evidence="2" id="KW-1185">Reference proteome</keyword>
<comment type="caution">
    <text evidence="1">The sequence shown here is derived from an EMBL/GenBank/DDBJ whole genome shotgun (WGS) entry which is preliminary data.</text>
</comment>
<dbReference type="AlphaFoldDB" id="A0A484GU05"/>
<accession>A0A484GU05</accession>
<protein>
    <submittedName>
        <fullName evidence="1">Uncharacterized protein</fullName>
    </submittedName>
</protein>
<gene>
    <name evidence="1" type="ORF">DBR06_SOUSAS2110128</name>
</gene>
<evidence type="ECO:0000313" key="2">
    <source>
        <dbReference type="Proteomes" id="UP000295264"/>
    </source>
</evidence>
<feature type="non-terminal residue" evidence="1">
    <location>
        <position position="96"/>
    </location>
</feature>
<sequence>SPNRDTRLSHRIYIYNMNHNIVKEPCVPCFLILAIKMRVKGSVLFKELVPLTDTLRQLKEFLSCGKPKQMQRAKPDSDVMSKMCATFADKQKKEAK</sequence>
<proteinExistence type="predicted"/>
<name>A0A484GU05_SOUCH</name>
<reference evidence="1 2" key="1">
    <citation type="journal article" date="2018" name="Genomics">
        <title>Molecular footprints of inshore aquatic adaptation in Indo-Pacific humpback dolphin (Sousa chinensis).</title>
        <authorList>
            <person name="Ming Y."/>
            <person name="Jian J."/>
            <person name="Yu F."/>
            <person name="Yu X."/>
            <person name="Wang J."/>
            <person name="Liu W."/>
        </authorList>
    </citation>
    <scope>NUCLEOTIDE SEQUENCE [LARGE SCALE GENOMIC DNA]</scope>
    <source>
        <strain evidence="1">MY-2018</strain>
        <tissue evidence="1">Skin</tissue>
    </source>
</reference>
<organism evidence="1 2">
    <name type="scientific">Sousa chinensis</name>
    <name type="common">Indo-pacific humpbacked dolphin</name>
    <name type="synonym">Steno chinensis</name>
    <dbReference type="NCBI Taxonomy" id="103600"/>
    <lineage>
        <taxon>Eukaryota</taxon>
        <taxon>Metazoa</taxon>
        <taxon>Chordata</taxon>
        <taxon>Craniata</taxon>
        <taxon>Vertebrata</taxon>
        <taxon>Euteleostomi</taxon>
        <taxon>Mammalia</taxon>
        <taxon>Eutheria</taxon>
        <taxon>Laurasiatheria</taxon>
        <taxon>Artiodactyla</taxon>
        <taxon>Whippomorpha</taxon>
        <taxon>Cetacea</taxon>
        <taxon>Odontoceti</taxon>
        <taxon>Delphinidae</taxon>
        <taxon>Sousa</taxon>
    </lineage>
</organism>
<dbReference type="EMBL" id="QWLN02004155">
    <property type="protein sequence ID" value="TEA39364.1"/>
    <property type="molecule type" value="Genomic_DNA"/>
</dbReference>
<dbReference type="Proteomes" id="UP000295264">
    <property type="component" value="Unassembled WGS sequence"/>
</dbReference>
<evidence type="ECO:0000313" key="1">
    <source>
        <dbReference type="EMBL" id="TEA39364.1"/>
    </source>
</evidence>
<feature type="non-terminal residue" evidence="1">
    <location>
        <position position="1"/>
    </location>
</feature>